<dbReference type="InterPro" id="IPR027417">
    <property type="entry name" value="P-loop_NTPase"/>
</dbReference>
<proteinExistence type="predicted"/>
<gene>
    <name evidence="2" type="ORF">OKW52_04315</name>
</gene>
<evidence type="ECO:0000313" key="3">
    <source>
        <dbReference type="Proteomes" id="UP001208938"/>
    </source>
</evidence>
<reference evidence="2 3" key="1">
    <citation type="submission" date="2022-10" db="EMBL/GenBank/DDBJ databases">
        <title>Pararhodobacter sp. nov., isolated from marine algae.</title>
        <authorList>
            <person name="Choi B.J."/>
            <person name="Kim J.M."/>
            <person name="Lee J.K."/>
            <person name="Choi D.G."/>
            <person name="Jeon C.O."/>
        </authorList>
    </citation>
    <scope>NUCLEOTIDE SEQUENCE [LARGE SCALE GENOMIC DNA]</scope>
    <source>
        <strain evidence="2 3">ZQ420</strain>
    </source>
</reference>
<protein>
    <recommendedName>
        <fullName evidence="4">Sulfotransferase family protein</fullName>
    </recommendedName>
</protein>
<accession>A0ABT3GVB8</accession>
<dbReference type="Gene3D" id="3.40.50.300">
    <property type="entry name" value="P-loop containing nucleotide triphosphate hydrolases"/>
    <property type="match status" value="1"/>
</dbReference>
<feature type="region of interest" description="Disordered" evidence="1">
    <location>
        <begin position="307"/>
        <end position="328"/>
    </location>
</feature>
<evidence type="ECO:0008006" key="4">
    <source>
        <dbReference type="Google" id="ProtNLM"/>
    </source>
</evidence>
<sequence>MKAIIHIGTQKTGTTTIQSFLNLNRSALSSQGIRFEPFTPRNIAQMELGLAAIVRAGDILDVKGKRYAIGVRGRESQTAFVDRLEARLRAGVAEWPEHTFLASSEQIHAWCYNPARITALHTFLRGIFGDVRYVVYYRSQEDFMLSTYSENIRRGEMLTLDEHIDDMIGKMNFNRRVQMWSDAVGRENLTVRLFDPALMPNRDLLDDFCAQTGVNRAPLQTPPRKNESLSVEEIALYRDLNRRVPMMLRNGAANPLFFLLVRLMRRRLPQPGTRVRLSEAQRARIRARNAESNELLRQRYFPELATLFGPRQSPDSPPPAHTRRTNSA</sequence>
<comment type="caution">
    <text evidence="2">The sequence shown here is derived from an EMBL/GenBank/DDBJ whole genome shotgun (WGS) entry which is preliminary data.</text>
</comment>
<dbReference type="EMBL" id="JAPDFL010000001">
    <property type="protein sequence ID" value="MCW1931503.1"/>
    <property type="molecule type" value="Genomic_DNA"/>
</dbReference>
<dbReference type="RefSeq" id="WP_264504612.1">
    <property type="nucleotide sequence ID" value="NZ_JAPDFL010000001.1"/>
</dbReference>
<evidence type="ECO:0000256" key="1">
    <source>
        <dbReference type="SAM" id="MobiDB-lite"/>
    </source>
</evidence>
<dbReference type="SUPFAM" id="SSF52540">
    <property type="entry name" value="P-loop containing nucleoside triphosphate hydrolases"/>
    <property type="match status" value="1"/>
</dbReference>
<name>A0ABT3GVB8_9RHOB</name>
<dbReference type="Proteomes" id="UP001208938">
    <property type="component" value="Unassembled WGS sequence"/>
</dbReference>
<organism evidence="2 3">
    <name type="scientific">Pararhodobacter zhoushanensis</name>
    <dbReference type="NCBI Taxonomy" id="2479545"/>
    <lineage>
        <taxon>Bacteria</taxon>
        <taxon>Pseudomonadati</taxon>
        <taxon>Pseudomonadota</taxon>
        <taxon>Alphaproteobacteria</taxon>
        <taxon>Rhodobacterales</taxon>
        <taxon>Paracoccaceae</taxon>
        <taxon>Pararhodobacter</taxon>
    </lineage>
</organism>
<keyword evidence="3" id="KW-1185">Reference proteome</keyword>
<evidence type="ECO:0000313" key="2">
    <source>
        <dbReference type="EMBL" id="MCW1931503.1"/>
    </source>
</evidence>